<proteinExistence type="predicted"/>
<keyword evidence="2" id="KW-1185">Reference proteome</keyword>
<dbReference type="Proteomes" id="UP000257109">
    <property type="component" value="Unassembled WGS sequence"/>
</dbReference>
<sequence length="208" mass="23949">MSSDIFRVNAQRSHKTAEQTMLKVVKKQCYSWHNFQQMISQMLKRCGSSIQKGLSIEMKQHKFEVFQRENLIFETFMTTNHMFAISIKSGLSHNCFEVSSMPPAQHDMVKGLSIFKSPTQLCEHCLNFANIVHNKLIHSDICGLSILPLMEIQVWVYFLIGKGEALDVFKKFKVLVENKSMSLSKFCALIEGVFKDNSPHHIHHNKMA</sequence>
<dbReference type="AlphaFoldDB" id="A0A371I7C8"/>
<protein>
    <submittedName>
        <fullName evidence="1">Uncharacterized protein</fullName>
    </submittedName>
</protein>
<name>A0A371I7C8_MUCPR</name>
<reference evidence="1" key="1">
    <citation type="submission" date="2018-05" db="EMBL/GenBank/DDBJ databases">
        <title>Draft genome of Mucuna pruriens seed.</title>
        <authorList>
            <person name="Nnadi N.E."/>
            <person name="Vos R."/>
            <person name="Hasami M.H."/>
            <person name="Devisetty U.K."/>
            <person name="Aguiy J.C."/>
        </authorList>
    </citation>
    <scope>NUCLEOTIDE SEQUENCE [LARGE SCALE GENOMIC DNA]</scope>
    <source>
        <strain evidence="1">JCA_2017</strain>
    </source>
</reference>
<feature type="non-terminal residue" evidence="1">
    <location>
        <position position="1"/>
    </location>
</feature>
<dbReference type="EMBL" id="QJKJ01000745">
    <property type="protein sequence ID" value="RDY10941.1"/>
    <property type="molecule type" value="Genomic_DNA"/>
</dbReference>
<gene>
    <name evidence="1" type="ORF">CR513_04467</name>
</gene>
<organism evidence="1 2">
    <name type="scientific">Mucuna pruriens</name>
    <name type="common">Velvet bean</name>
    <name type="synonym">Dolichos pruriens</name>
    <dbReference type="NCBI Taxonomy" id="157652"/>
    <lineage>
        <taxon>Eukaryota</taxon>
        <taxon>Viridiplantae</taxon>
        <taxon>Streptophyta</taxon>
        <taxon>Embryophyta</taxon>
        <taxon>Tracheophyta</taxon>
        <taxon>Spermatophyta</taxon>
        <taxon>Magnoliopsida</taxon>
        <taxon>eudicotyledons</taxon>
        <taxon>Gunneridae</taxon>
        <taxon>Pentapetalae</taxon>
        <taxon>rosids</taxon>
        <taxon>fabids</taxon>
        <taxon>Fabales</taxon>
        <taxon>Fabaceae</taxon>
        <taxon>Papilionoideae</taxon>
        <taxon>50 kb inversion clade</taxon>
        <taxon>NPAAA clade</taxon>
        <taxon>indigoferoid/millettioid clade</taxon>
        <taxon>Phaseoleae</taxon>
        <taxon>Mucuna</taxon>
    </lineage>
</organism>
<evidence type="ECO:0000313" key="2">
    <source>
        <dbReference type="Proteomes" id="UP000257109"/>
    </source>
</evidence>
<comment type="caution">
    <text evidence="1">The sequence shown here is derived from an EMBL/GenBank/DDBJ whole genome shotgun (WGS) entry which is preliminary data.</text>
</comment>
<accession>A0A371I7C8</accession>
<evidence type="ECO:0000313" key="1">
    <source>
        <dbReference type="EMBL" id="RDY10941.1"/>
    </source>
</evidence>